<keyword evidence="7" id="KW-1185">Reference proteome</keyword>
<dbReference type="InterPro" id="IPR037923">
    <property type="entry name" value="HTH-like"/>
</dbReference>
<dbReference type="PANTHER" id="PTHR46796">
    <property type="entry name" value="HTH-TYPE TRANSCRIPTIONAL ACTIVATOR RHAS-RELATED"/>
    <property type="match status" value="1"/>
</dbReference>
<proteinExistence type="predicted"/>
<feature type="compositionally biased region" description="Low complexity" evidence="4">
    <location>
        <begin position="294"/>
        <end position="314"/>
    </location>
</feature>
<evidence type="ECO:0000256" key="4">
    <source>
        <dbReference type="SAM" id="MobiDB-lite"/>
    </source>
</evidence>
<accession>D5ATS9</accession>
<keyword evidence="3" id="KW-0804">Transcription</keyword>
<dbReference type="GeneID" id="31490501"/>
<sequence length="314" mass="33796">MTLFKTPPLAPFAKTLRPGPSASSVAAKPARPKSLLPEPPSVPRIVPIARLAQGGRWRVEAMRALSEPCFLWFTRGQGRITMGGVTRGYGPYSAAFLPAGVMHGFEISSQTTGLAVFFGKNSELTLPHAAQYLRVREPPVQAEISGLIESVTRELESNRPGSDRAALHYLGLLSVIIERQGMSQAAEPRASEAARKLVTRYAAVLERDFRSGLGVADYAAQLGVTATHLTRSCRISCGRAASELLQDRRLYEARRLLSETGTPVKDIAAALGFNSPAYFTRAFRPGSARPPRPSARAAEPKAAPRPCARGAVPI</sequence>
<dbReference type="RefSeq" id="WP_013067347.1">
    <property type="nucleotide sequence ID" value="NC_014034.1"/>
</dbReference>
<feature type="region of interest" description="Disordered" evidence="4">
    <location>
        <begin position="283"/>
        <end position="314"/>
    </location>
</feature>
<dbReference type="InterPro" id="IPR018060">
    <property type="entry name" value="HTH_AraC"/>
</dbReference>
<dbReference type="GO" id="GO:0003700">
    <property type="term" value="F:DNA-binding transcription factor activity"/>
    <property type="evidence" value="ECO:0007669"/>
    <property type="project" value="InterPro"/>
</dbReference>
<dbReference type="SUPFAM" id="SSF51215">
    <property type="entry name" value="Regulatory protein AraC"/>
    <property type="match status" value="1"/>
</dbReference>
<feature type="region of interest" description="Disordered" evidence="4">
    <location>
        <begin position="15"/>
        <end position="38"/>
    </location>
</feature>
<evidence type="ECO:0000313" key="7">
    <source>
        <dbReference type="Proteomes" id="UP000002361"/>
    </source>
</evidence>
<dbReference type="Proteomes" id="UP000002361">
    <property type="component" value="Chromosome"/>
</dbReference>
<dbReference type="PROSITE" id="PS01124">
    <property type="entry name" value="HTH_ARAC_FAMILY_2"/>
    <property type="match status" value="1"/>
</dbReference>
<dbReference type="Pfam" id="PF12833">
    <property type="entry name" value="HTH_18"/>
    <property type="match status" value="1"/>
</dbReference>
<reference evidence="6 7" key="2">
    <citation type="journal article" date="2010" name="J. Bacteriol.">
        <title>Complete genome sequence of the photosynthetic purple nonsulfur bacterium Rhodobacter capsulatus SB 1003.</title>
        <authorList>
            <person name="Strnad H."/>
            <person name="Lapidus A."/>
            <person name="Paces J."/>
            <person name="Ulbrich P."/>
            <person name="Vlcek C."/>
            <person name="Paces V."/>
            <person name="Haselkorn R."/>
        </authorList>
    </citation>
    <scope>NUCLEOTIDE SEQUENCE [LARGE SCALE GENOMIC DNA]</scope>
    <source>
        <strain evidence="7">ATCC BAA-309 / NBRC 16581 / SB1003</strain>
    </source>
</reference>
<evidence type="ECO:0000256" key="1">
    <source>
        <dbReference type="ARBA" id="ARBA00023015"/>
    </source>
</evidence>
<dbReference type="InterPro" id="IPR014710">
    <property type="entry name" value="RmlC-like_jellyroll"/>
</dbReference>
<dbReference type="HOGENOM" id="CLU_000445_88_2_5"/>
<protein>
    <submittedName>
        <fullName evidence="6">Transcriptional regulator, AraC family</fullName>
    </submittedName>
</protein>
<evidence type="ECO:0000313" key="6">
    <source>
        <dbReference type="EMBL" id="ADE85368.1"/>
    </source>
</evidence>
<dbReference type="SMART" id="SM00342">
    <property type="entry name" value="HTH_ARAC"/>
    <property type="match status" value="1"/>
</dbReference>
<name>D5ATS9_RHOCB</name>
<organism evidence="6 7">
    <name type="scientific">Rhodobacter capsulatus (strain ATCC BAA-309 / NBRC 16581 / SB1003)</name>
    <dbReference type="NCBI Taxonomy" id="272942"/>
    <lineage>
        <taxon>Bacteria</taxon>
        <taxon>Pseudomonadati</taxon>
        <taxon>Pseudomonadota</taxon>
        <taxon>Alphaproteobacteria</taxon>
        <taxon>Rhodobacterales</taxon>
        <taxon>Rhodobacter group</taxon>
        <taxon>Rhodobacter</taxon>
    </lineage>
</organism>
<evidence type="ECO:0000256" key="2">
    <source>
        <dbReference type="ARBA" id="ARBA00023125"/>
    </source>
</evidence>
<reference key="1">
    <citation type="submission" date="2008-12" db="EMBL/GenBank/DDBJ databases">
        <title>Complete genome sequence of Rhodobacter capsulatus SB1003.</title>
        <authorList>
            <person name="Strnad H."/>
            <person name="Lapidus A."/>
            <person name="Vlcek C."/>
            <person name="Ulbrich P."/>
            <person name="Paces J."/>
            <person name="Maltsev N."/>
            <person name="Kumar V."/>
            <person name="Kogan Y."/>
            <person name="Milgram A."/>
            <person name="Rebrekov D."/>
            <person name="Mazur M."/>
            <person name="Cox R."/>
            <person name="Kyrpides N."/>
            <person name="Kolar M."/>
            <person name="Sachova J."/>
            <person name="Ridl J."/>
            <person name="Ivanova N."/>
            <person name="Kapatral V."/>
            <person name="Los T."/>
            <person name="Lykidis A."/>
            <person name="Mikhailova N."/>
            <person name="Reznik G."/>
            <person name="Vasieva O."/>
            <person name="Fonstein M."/>
            <person name="Paces V."/>
            <person name="Haselkorn R."/>
        </authorList>
    </citation>
    <scope>NUCLEOTIDE SEQUENCE</scope>
    <source>
        <strain>SB1003</strain>
    </source>
</reference>
<dbReference type="SUPFAM" id="SSF46689">
    <property type="entry name" value="Homeodomain-like"/>
    <property type="match status" value="1"/>
</dbReference>
<dbReference type="AlphaFoldDB" id="D5ATS9"/>
<evidence type="ECO:0000259" key="5">
    <source>
        <dbReference type="PROSITE" id="PS01124"/>
    </source>
</evidence>
<keyword evidence="1" id="KW-0805">Transcription regulation</keyword>
<dbReference type="eggNOG" id="COG2207">
    <property type="taxonomic scope" value="Bacteria"/>
</dbReference>
<evidence type="ECO:0000256" key="3">
    <source>
        <dbReference type="ARBA" id="ARBA00023163"/>
    </source>
</evidence>
<dbReference type="OrthoDB" id="9814125at2"/>
<gene>
    <name evidence="6" type="ordered locus">RCAP_rcc01623</name>
</gene>
<keyword evidence="2" id="KW-0238">DNA-binding</keyword>
<dbReference type="Gene3D" id="1.10.10.60">
    <property type="entry name" value="Homeodomain-like"/>
    <property type="match status" value="1"/>
</dbReference>
<dbReference type="GO" id="GO:0043565">
    <property type="term" value="F:sequence-specific DNA binding"/>
    <property type="evidence" value="ECO:0007669"/>
    <property type="project" value="InterPro"/>
</dbReference>
<dbReference type="PANTHER" id="PTHR46796:SF6">
    <property type="entry name" value="ARAC SUBFAMILY"/>
    <property type="match status" value="1"/>
</dbReference>
<dbReference type="EMBL" id="CP001312">
    <property type="protein sequence ID" value="ADE85368.1"/>
    <property type="molecule type" value="Genomic_DNA"/>
</dbReference>
<feature type="domain" description="HTH araC/xylS-type" evidence="5">
    <location>
        <begin position="199"/>
        <end position="297"/>
    </location>
</feature>
<dbReference type="Gene3D" id="2.60.120.10">
    <property type="entry name" value="Jelly Rolls"/>
    <property type="match status" value="1"/>
</dbReference>
<dbReference type="InterPro" id="IPR050204">
    <property type="entry name" value="AraC_XylS_family_regulators"/>
</dbReference>
<dbReference type="STRING" id="272942.RCAP_rcc01623"/>
<dbReference type="InterPro" id="IPR009057">
    <property type="entry name" value="Homeodomain-like_sf"/>
</dbReference>
<dbReference type="KEGG" id="rcp:RCAP_rcc01623"/>